<gene>
    <name evidence="1" type="ORF">Tci_924952</name>
</gene>
<organism evidence="1">
    <name type="scientific">Tanacetum cinerariifolium</name>
    <name type="common">Dalmatian daisy</name>
    <name type="synonym">Chrysanthemum cinerariifolium</name>
    <dbReference type="NCBI Taxonomy" id="118510"/>
    <lineage>
        <taxon>Eukaryota</taxon>
        <taxon>Viridiplantae</taxon>
        <taxon>Streptophyta</taxon>
        <taxon>Embryophyta</taxon>
        <taxon>Tracheophyta</taxon>
        <taxon>Spermatophyta</taxon>
        <taxon>Magnoliopsida</taxon>
        <taxon>eudicotyledons</taxon>
        <taxon>Gunneridae</taxon>
        <taxon>Pentapetalae</taxon>
        <taxon>asterids</taxon>
        <taxon>campanulids</taxon>
        <taxon>Asterales</taxon>
        <taxon>Asteraceae</taxon>
        <taxon>Asteroideae</taxon>
        <taxon>Anthemideae</taxon>
        <taxon>Anthemidinae</taxon>
        <taxon>Tanacetum</taxon>
    </lineage>
</organism>
<reference evidence="1" key="1">
    <citation type="journal article" date="2019" name="Sci. Rep.">
        <title>Draft genome of Tanacetum cinerariifolium, the natural source of mosquito coil.</title>
        <authorList>
            <person name="Yamashiro T."/>
            <person name="Shiraishi A."/>
            <person name="Satake H."/>
            <person name="Nakayama K."/>
        </authorList>
    </citation>
    <scope>NUCLEOTIDE SEQUENCE</scope>
</reference>
<sequence>PRKMAVDNKWEQGDVVSVSAPGVAKPLNLPVLIQPGQAEGTVAIAVGYGRVMAGKVGNNVGDNAFPLAQVGRDSITYVNNVTLKATGAKSPIAQTQTHHTIMDRR</sequence>
<name>A0A699X1N4_TANCI</name>
<feature type="non-terminal residue" evidence="1">
    <location>
        <position position="105"/>
    </location>
</feature>
<protein>
    <submittedName>
        <fullName evidence="1">Uncharacterized protein</fullName>
    </submittedName>
</protein>
<accession>A0A699X1N4</accession>
<evidence type="ECO:0000313" key="1">
    <source>
        <dbReference type="EMBL" id="GFD52983.1"/>
    </source>
</evidence>
<dbReference type="AlphaFoldDB" id="A0A699X1N4"/>
<comment type="caution">
    <text evidence="1">The sequence shown here is derived from an EMBL/GenBank/DDBJ whole genome shotgun (WGS) entry which is preliminary data.</text>
</comment>
<proteinExistence type="predicted"/>
<dbReference type="EMBL" id="BKCJ011788676">
    <property type="protein sequence ID" value="GFD52983.1"/>
    <property type="molecule type" value="Genomic_DNA"/>
</dbReference>
<feature type="non-terminal residue" evidence="1">
    <location>
        <position position="1"/>
    </location>
</feature>